<evidence type="ECO:0000313" key="3">
    <source>
        <dbReference type="Proteomes" id="UP001210978"/>
    </source>
</evidence>
<keyword evidence="3" id="KW-1185">Reference proteome</keyword>
<dbReference type="EMBL" id="CP115859">
    <property type="protein sequence ID" value="WBV61559.1"/>
    <property type="molecule type" value="Genomic_DNA"/>
</dbReference>
<dbReference type="Proteomes" id="UP001210978">
    <property type="component" value="Chromosome"/>
</dbReference>
<protein>
    <submittedName>
        <fullName evidence="2">WxcM-like domain-containing protein</fullName>
    </submittedName>
</protein>
<dbReference type="Gene3D" id="2.60.120.10">
    <property type="entry name" value="Jelly Rolls"/>
    <property type="match status" value="1"/>
</dbReference>
<dbReference type="InterPro" id="IPR008894">
    <property type="entry name" value="QdtA_cupin_dom"/>
</dbReference>
<name>A0ABY7QQS7_9FLAO</name>
<proteinExistence type="predicted"/>
<evidence type="ECO:0000259" key="1">
    <source>
        <dbReference type="Pfam" id="PF05523"/>
    </source>
</evidence>
<organism evidence="2 3">
    <name type="scientific">Chryseobacterium camelliae</name>
    <dbReference type="NCBI Taxonomy" id="1265445"/>
    <lineage>
        <taxon>Bacteria</taxon>
        <taxon>Pseudomonadati</taxon>
        <taxon>Bacteroidota</taxon>
        <taxon>Flavobacteriia</taxon>
        <taxon>Flavobacteriales</taxon>
        <taxon>Weeksellaceae</taxon>
        <taxon>Chryseobacterium group</taxon>
        <taxon>Chryseobacterium</taxon>
    </lineage>
</organism>
<sequence>MLLKGNRHQDERGVITFNNDFDASPIKRMYTIENHSVECIRGWQGHKIEQRWFACMKGSFEISVIEVDNFTQPSKDLTIQKYFLTEDMLTYLHIPSGCITAIQSKSLGSKLLVLADYGLGEINDEFRYSLDYFTNF</sequence>
<accession>A0ABY7QQS7</accession>
<feature type="domain" description="Sugar 3,4-ketoisomerase QdtA cupin" evidence="1">
    <location>
        <begin position="7"/>
        <end position="117"/>
    </location>
</feature>
<gene>
    <name evidence="2" type="ORF">PFY12_05405</name>
</gene>
<dbReference type="SUPFAM" id="SSF51182">
    <property type="entry name" value="RmlC-like cupins"/>
    <property type="match status" value="1"/>
</dbReference>
<reference evidence="2 3" key="1">
    <citation type="submission" date="2023-01" db="EMBL/GenBank/DDBJ databases">
        <title>Complete genome of Chryseobacterium camelliae VAN22-5A.</title>
        <authorList>
            <person name="Zong G."/>
            <person name="Cao G."/>
        </authorList>
    </citation>
    <scope>NUCLEOTIDE SEQUENCE [LARGE SCALE GENOMIC DNA]</scope>
    <source>
        <strain evidence="2 3">VAN22-5A</strain>
    </source>
</reference>
<dbReference type="RefSeq" id="WP_271149839.1">
    <property type="nucleotide sequence ID" value="NZ_CP115859.1"/>
</dbReference>
<dbReference type="InterPro" id="IPR014710">
    <property type="entry name" value="RmlC-like_jellyroll"/>
</dbReference>
<dbReference type="InterPro" id="IPR011051">
    <property type="entry name" value="RmlC_Cupin_sf"/>
</dbReference>
<evidence type="ECO:0000313" key="2">
    <source>
        <dbReference type="EMBL" id="WBV61559.1"/>
    </source>
</evidence>
<dbReference type="Pfam" id="PF05523">
    <property type="entry name" value="FdtA"/>
    <property type="match status" value="1"/>
</dbReference>